<dbReference type="RefSeq" id="WP_319972987.1">
    <property type="nucleotide sequence ID" value="NZ_JAXAVU010000001.1"/>
</dbReference>
<sequence>MTSSPLTELLARLSQFVNTSDPRHVLGHEAEMTAGRLVEAHQTGGSDETATALGWFHWFRCVALLSFDGDDFHLAAEYFRPLWEQRPDAVPDKISAVLSRKLTGPELFEKAIGLGREAGELVAAYQAGDDTRLSEAIARLRLGIAILRDIGAMPEMLQVNLVHALLLQCARDRNPDSLGEAVTWASHTIDSLTSATDEQAVPLLTALGSNLVKTYRASGDHLSEHGEPLLTLAVAAWDRVQERTPTPDIRLQVRLQLAGALISSSLVTSAVGRAEQAARYIGLLVDDCNPDNSRDRDLLDSLSQILVPLEVARREPALLRARASVLRALSAHAAVSVEERLACQAELGLCLRIKHMTENDSAALDEAVEALRSALSGVPPHDLSWMVSLANALKTRAHTRIDIARGDDLSEAEQWARLAHQQKPDDATAVSCLGNVLREKALAQNDVEALRESARWNHTAARMMSSSSPVVVMSLMNAALSYQELAEATASLADCDHAIVLLRTASEHAGANHPDHAAIQVELGRSLTLRGELGEGTEVLAEGRKLLESAAVGPPGHEDTWRAKAGLIDSYRVEFVLTQHHEALDEALRLARAYMDDASMDEDARGWLLTVCGNTLVTAYTTTQNRKLLDEVLPVYRMAAQSTAAGSFTRAVTQLGMGTCLLWLYEVSRDSTALLEAIDVLGEAASNPETWRTTPEAMFRLAQARTHHVRQLKPLLGGSRKTLENSVPANGDEFSGLYADFARELDKIVDLGRRSLALCAPGSREHPAAMSYLAMALQGRGQHHSSEDDAGEAVELMREAIRIGRPDHPDWPVWHINLAATLLDLHKHGKAPLALDDGEAAGRKAMAMTSSDDALHMQAMSVLSHILVVRGREDGLGFAEALELQQQIYRASHVDLAQRIRAATAAGELAASEDDWTGALEHYEAAVDLLPQLVGHRLGRSDKEFLLAEQIPFASEAAACALRLGDPHKALELLERGRGILLGQLTETRRDLSDLLSQRPDLGEEFAQLGEKMTVLGASVGPVSAEARGSAGDEHRRIVREWERVRDEVRAMPGFESFLRPRVPDLDRLTENRLVVVVNVATRQSDAVILADGRTTCLPLPEADYLSVARRFKDFTSAVGRLHDPYGSAETRWEAGTVILDTLGWLWTAIAQPVLASLGAELGGDTPPRLWWCPTGLLSFLPLHAAGDYTAVPAQGVGDHVMSSYTTTLNTLSATDIPAPSSHRASPDPRLLVVATPQAPGTLPLRHSTADARALTDLFPRTKVLAGEAATKAGVLRELAAHDWAHFACHTRSDPFGRTASELVLQDGTLSLPDISALSLDAELVFLASCGSAAGAFYLADEAHHVASSFQLAGFTHVIATLWEIADGDATQFTATLYGLLAMGMPPHEAIHRVTRDLRACYPRSPWLWAPYVHMGP</sequence>
<feature type="domain" description="CHAT" evidence="1">
    <location>
        <begin position="1142"/>
        <end position="1416"/>
    </location>
</feature>
<evidence type="ECO:0000313" key="2">
    <source>
        <dbReference type="EMBL" id="MDX8140631.1"/>
    </source>
</evidence>
<reference evidence="2 3" key="1">
    <citation type="submission" date="2023-11" db="EMBL/GenBank/DDBJ databases">
        <title>Lentzea sokolovensis, sp. nov., Lentzea kristufkii, sp. nov., and Lentzea miocenensis, sp. nov., rare actinobacteria from Sokolov Coal Basin, Miocene lacustrine sediment, Czech Republic.</title>
        <authorList>
            <person name="Lara A."/>
            <person name="Kotroba L."/>
            <person name="Nouioui I."/>
            <person name="Neumann-Schaal M."/>
            <person name="Mast Y."/>
            <person name="Chronakova A."/>
        </authorList>
    </citation>
    <scope>NUCLEOTIDE SEQUENCE [LARGE SCALE GENOMIC DNA]</scope>
    <source>
        <strain evidence="2 3">BCCO 10_0061</strain>
    </source>
</reference>
<gene>
    <name evidence="2" type="ORF">SK854_00795</name>
</gene>
<evidence type="ECO:0000313" key="3">
    <source>
        <dbReference type="Proteomes" id="UP001285352"/>
    </source>
</evidence>
<dbReference type="SUPFAM" id="SSF48452">
    <property type="entry name" value="TPR-like"/>
    <property type="match status" value="1"/>
</dbReference>
<dbReference type="InterPro" id="IPR011990">
    <property type="entry name" value="TPR-like_helical_dom_sf"/>
</dbReference>
<dbReference type="EMBL" id="JAXAVU010000001">
    <property type="protein sequence ID" value="MDX8140631.1"/>
    <property type="molecule type" value="Genomic_DNA"/>
</dbReference>
<name>A0ABU4UMI9_9PSEU</name>
<comment type="caution">
    <text evidence="2">The sequence shown here is derived from an EMBL/GenBank/DDBJ whole genome shotgun (WGS) entry which is preliminary data.</text>
</comment>
<keyword evidence="3" id="KW-1185">Reference proteome</keyword>
<protein>
    <submittedName>
        <fullName evidence="2">CHAT domain-containing protein</fullName>
    </submittedName>
</protein>
<evidence type="ECO:0000259" key="1">
    <source>
        <dbReference type="Pfam" id="PF12770"/>
    </source>
</evidence>
<accession>A0ABU4UMI9</accession>
<dbReference type="InterPro" id="IPR024983">
    <property type="entry name" value="CHAT_dom"/>
</dbReference>
<organism evidence="2 3">
    <name type="scientific">Lentzea sokolovensis</name>
    <dbReference type="NCBI Taxonomy" id="3095429"/>
    <lineage>
        <taxon>Bacteria</taxon>
        <taxon>Bacillati</taxon>
        <taxon>Actinomycetota</taxon>
        <taxon>Actinomycetes</taxon>
        <taxon>Pseudonocardiales</taxon>
        <taxon>Pseudonocardiaceae</taxon>
        <taxon>Lentzea</taxon>
    </lineage>
</organism>
<dbReference type="Pfam" id="PF12770">
    <property type="entry name" value="CHAT"/>
    <property type="match status" value="1"/>
</dbReference>
<dbReference type="Proteomes" id="UP001285352">
    <property type="component" value="Unassembled WGS sequence"/>
</dbReference>
<dbReference type="Gene3D" id="1.25.40.10">
    <property type="entry name" value="Tetratricopeptide repeat domain"/>
    <property type="match status" value="2"/>
</dbReference>
<proteinExistence type="predicted"/>